<dbReference type="AlphaFoldDB" id="A0A6P8YA46"/>
<protein>
    <submittedName>
        <fullName evidence="3">Tubulin epsilon and delta complex protein 1-like</fullName>
    </submittedName>
</protein>
<evidence type="ECO:0000313" key="2">
    <source>
        <dbReference type="Proteomes" id="UP000515158"/>
    </source>
</evidence>
<name>A0A6P8YA46_THRPL</name>
<dbReference type="OrthoDB" id="8183705at2759"/>
<dbReference type="GeneID" id="117640590"/>
<evidence type="ECO:0000259" key="1">
    <source>
        <dbReference type="Pfam" id="PF14970"/>
    </source>
</evidence>
<dbReference type="RefSeq" id="XP_034233071.1">
    <property type="nucleotide sequence ID" value="XM_034377180.1"/>
</dbReference>
<evidence type="ECO:0000313" key="3">
    <source>
        <dbReference type="RefSeq" id="XP_034233071.1"/>
    </source>
</evidence>
<organism evidence="3">
    <name type="scientific">Thrips palmi</name>
    <name type="common">Melon thrips</name>
    <dbReference type="NCBI Taxonomy" id="161013"/>
    <lineage>
        <taxon>Eukaryota</taxon>
        <taxon>Metazoa</taxon>
        <taxon>Ecdysozoa</taxon>
        <taxon>Arthropoda</taxon>
        <taxon>Hexapoda</taxon>
        <taxon>Insecta</taxon>
        <taxon>Pterygota</taxon>
        <taxon>Neoptera</taxon>
        <taxon>Paraneoptera</taxon>
        <taxon>Thysanoptera</taxon>
        <taxon>Terebrantia</taxon>
        <taxon>Thripoidea</taxon>
        <taxon>Thripidae</taxon>
        <taxon>Thrips</taxon>
    </lineage>
</organism>
<dbReference type="Proteomes" id="UP000515158">
    <property type="component" value="Unplaced"/>
</dbReference>
<dbReference type="InterPro" id="IPR027996">
    <property type="entry name" value="TEDC1_dom"/>
</dbReference>
<dbReference type="PANTHER" id="PTHR35076">
    <property type="entry name" value="TUBULIN EPSILON AND DELTA COMPLEX PROTEIN 1"/>
    <property type="match status" value="1"/>
</dbReference>
<feature type="domain" description="Tubulin epsilon and delta complex protein 1" evidence="1">
    <location>
        <begin position="79"/>
        <end position="256"/>
    </location>
</feature>
<dbReference type="Pfam" id="PF14970">
    <property type="entry name" value="TEDC1"/>
    <property type="match status" value="1"/>
</dbReference>
<proteinExistence type="predicted"/>
<dbReference type="PANTHER" id="PTHR35076:SF1">
    <property type="entry name" value="TUBULIN EPSILON AND DELTA COMPLEX PROTEIN 1"/>
    <property type="match status" value="1"/>
</dbReference>
<dbReference type="InParanoid" id="A0A6P8YA46"/>
<gene>
    <name evidence="3" type="primary">LOC117640590</name>
</gene>
<keyword evidence="2" id="KW-1185">Reference proteome</keyword>
<dbReference type="InterPro" id="IPR043535">
    <property type="entry name" value="TEDC1"/>
</dbReference>
<dbReference type="KEGG" id="tpal:117640590"/>
<reference evidence="3" key="1">
    <citation type="submission" date="2025-08" db="UniProtKB">
        <authorList>
            <consortium name="RefSeq"/>
        </authorList>
    </citation>
    <scope>IDENTIFICATION</scope>
    <source>
        <tissue evidence="3">Total insect</tissue>
    </source>
</reference>
<accession>A0A6P8YA46</accession>
<sequence>MSDIKAVIQLLCQHLNILLKVNLKPENFRLAKFNNNNPETIQELWDTLVKLCKALGSKISLSEKCNSQVWVKLRLASQGYNSAEFYSLPADNTSGSRELLLALMWIIANENALATLTQECVRQSPLCQEYSDAPTQEVLNGRSTVSILNSQSKKALSLEDQINYCLWLANQIKYNINQIHDLEEERIKNTHKVHEATAGSSGLPHLSVFETKLVRDPELLKQWMPKLSKLNDLLTTHSKWLKKKSAFWEWMGTVVELKEKELSSNSLQQGDESALADFVNAARMYAGTRTPDTGSNTMGGCPRFFISSLYAKSTNNLVRKASSSDLLADMGLNENGVIIHASDWLAQIDTELQDIEKMRHEKLQELNLLLQSMTQKLGIVAIADVSSGEVESEDCSK</sequence>